<organism evidence="1 2">
    <name type="scientific">Podospora comata</name>
    <dbReference type="NCBI Taxonomy" id="48703"/>
    <lineage>
        <taxon>Eukaryota</taxon>
        <taxon>Fungi</taxon>
        <taxon>Dikarya</taxon>
        <taxon>Ascomycota</taxon>
        <taxon>Pezizomycotina</taxon>
        <taxon>Sordariomycetes</taxon>
        <taxon>Sordariomycetidae</taxon>
        <taxon>Sordariales</taxon>
        <taxon>Podosporaceae</taxon>
        <taxon>Podospora</taxon>
    </lineage>
</organism>
<sequence length="88" mass="9675">MLLLDIVSFDITKTFTDMPDNRRGSHDTPRAGFCQSCGTGATASQIQNLLCKDAILGHSHFLAGFPGLGRAWEQSRPRLHPPRPARSQ</sequence>
<accession>A0ABY6RY36</accession>
<dbReference type="EMBL" id="LR026964">
    <property type="protein sequence ID" value="VBB73281.1"/>
    <property type="molecule type" value="Genomic_DNA"/>
</dbReference>
<keyword evidence="2" id="KW-1185">Reference proteome</keyword>
<evidence type="ECO:0000313" key="1">
    <source>
        <dbReference type="EMBL" id="VBB73281.1"/>
    </source>
</evidence>
<dbReference type="Proteomes" id="UP000280685">
    <property type="component" value="Chromosome 1"/>
</dbReference>
<reference evidence="1" key="1">
    <citation type="submission" date="2018-02" db="EMBL/GenBank/DDBJ databases">
        <authorList>
            <person name="Silar P."/>
        </authorList>
    </citation>
    <scope>NUCLEOTIDE SEQUENCE [LARGE SCALE GENOMIC DNA]</scope>
    <source>
        <strain evidence="1">T</strain>
    </source>
</reference>
<gene>
    <name evidence="1" type="ORF">PODCO_117275</name>
</gene>
<proteinExistence type="predicted"/>
<name>A0ABY6RY36_PODCO</name>
<evidence type="ECO:0000313" key="2">
    <source>
        <dbReference type="Proteomes" id="UP000280685"/>
    </source>
</evidence>
<protein>
    <submittedName>
        <fullName evidence="1">Uncharacterized protein</fullName>
    </submittedName>
</protein>